<dbReference type="AlphaFoldDB" id="A0A8H7NDR0"/>
<reference evidence="1" key="1">
    <citation type="submission" date="2020-10" db="EMBL/GenBank/DDBJ databases">
        <title>High-Quality Genome Resource of Clonostachys rosea strain S41 by Oxford Nanopore Long-Read Sequencing.</title>
        <authorList>
            <person name="Wang H."/>
        </authorList>
    </citation>
    <scope>NUCLEOTIDE SEQUENCE</scope>
    <source>
        <strain evidence="1">S41</strain>
    </source>
</reference>
<evidence type="ECO:0000313" key="2">
    <source>
        <dbReference type="Proteomes" id="UP000616885"/>
    </source>
</evidence>
<dbReference type="Proteomes" id="UP000616885">
    <property type="component" value="Unassembled WGS sequence"/>
</dbReference>
<dbReference type="EMBL" id="JADCTT010000004">
    <property type="protein sequence ID" value="KAF9754004.1"/>
    <property type="molecule type" value="Genomic_DNA"/>
</dbReference>
<organism evidence="1 2">
    <name type="scientific">Bionectria ochroleuca</name>
    <name type="common">Gliocladium roseum</name>
    <dbReference type="NCBI Taxonomy" id="29856"/>
    <lineage>
        <taxon>Eukaryota</taxon>
        <taxon>Fungi</taxon>
        <taxon>Dikarya</taxon>
        <taxon>Ascomycota</taxon>
        <taxon>Pezizomycotina</taxon>
        <taxon>Sordariomycetes</taxon>
        <taxon>Hypocreomycetidae</taxon>
        <taxon>Hypocreales</taxon>
        <taxon>Bionectriaceae</taxon>
        <taxon>Clonostachys</taxon>
    </lineage>
</organism>
<protein>
    <submittedName>
        <fullName evidence="1">Uncharacterized protein</fullName>
    </submittedName>
</protein>
<accession>A0A8H7NDR0</accession>
<evidence type="ECO:0000313" key="1">
    <source>
        <dbReference type="EMBL" id="KAF9754004.1"/>
    </source>
</evidence>
<name>A0A8H7NDR0_BIOOC</name>
<proteinExistence type="predicted"/>
<gene>
    <name evidence="1" type="ORF">IM811_012762</name>
</gene>
<comment type="caution">
    <text evidence="1">The sequence shown here is derived from an EMBL/GenBank/DDBJ whole genome shotgun (WGS) entry which is preliminary data.</text>
</comment>
<sequence length="125" mass="13430">MVARVVDIIEIFLFPTTKIDPLIVLTKAIGEFLQSAQILDSNCVPSHSEMLALPDRQTGYPCPFTVLLPSCKSFVCVPASQATLSVGPLTFALQESTHTSGQDGRRRGGICRGVNVQEKISPGTV</sequence>